<comment type="caution">
    <text evidence="2">The sequence shown here is derived from an EMBL/GenBank/DDBJ whole genome shotgun (WGS) entry which is preliminary data.</text>
</comment>
<organism evidence="2 3">
    <name type="scientific">Streptomyces doudnae</name>
    <dbReference type="NCBI Taxonomy" id="3075536"/>
    <lineage>
        <taxon>Bacteria</taxon>
        <taxon>Bacillati</taxon>
        <taxon>Actinomycetota</taxon>
        <taxon>Actinomycetes</taxon>
        <taxon>Kitasatosporales</taxon>
        <taxon>Streptomycetaceae</taxon>
        <taxon>Streptomyces</taxon>
    </lineage>
</organism>
<protein>
    <recommendedName>
        <fullName evidence="4">Syndecan 1</fullName>
    </recommendedName>
</protein>
<dbReference type="Proteomes" id="UP001183535">
    <property type="component" value="Unassembled WGS sequence"/>
</dbReference>
<evidence type="ECO:0000313" key="2">
    <source>
        <dbReference type="EMBL" id="MDT0440545.1"/>
    </source>
</evidence>
<dbReference type="AlphaFoldDB" id="A0ABD5F0U1"/>
<evidence type="ECO:0000256" key="1">
    <source>
        <dbReference type="SAM" id="MobiDB-lite"/>
    </source>
</evidence>
<feature type="compositionally biased region" description="Polar residues" evidence="1">
    <location>
        <begin position="41"/>
        <end position="59"/>
    </location>
</feature>
<dbReference type="EMBL" id="JAVRES010000052">
    <property type="protein sequence ID" value="MDT0440545.1"/>
    <property type="molecule type" value="Genomic_DNA"/>
</dbReference>
<evidence type="ECO:0000313" key="3">
    <source>
        <dbReference type="Proteomes" id="UP001183535"/>
    </source>
</evidence>
<evidence type="ECO:0008006" key="4">
    <source>
        <dbReference type="Google" id="ProtNLM"/>
    </source>
</evidence>
<gene>
    <name evidence="2" type="ORF">RM877_38520</name>
</gene>
<keyword evidence="3" id="KW-1185">Reference proteome</keyword>
<name>A0ABD5F0U1_9ACTN</name>
<reference evidence="3" key="1">
    <citation type="submission" date="2023-07" db="EMBL/GenBank/DDBJ databases">
        <title>30 novel species of actinomycetes from the DSMZ collection.</title>
        <authorList>
            <person name="Nouioui I."/>
        </authorList>
    </citation>
    <scope>NUCLEOTIDE SEQUENCE [LARGE SCALE GENOMIC DNA]</scope>
    <source>
        <strain evidence="3">DSM 41981</strain>
    </source>
</reference>
<proteinExistence type="predicted"/>
<sequence>MQRDAGVFAGVDLFKGAQVKETPLKQEPAEPVPPRGRPRSASESSASHTTVASRRTGTPQDDAGQDLDDLARRLLDPVSRLLRAELRRGRERTGRPYDGRR</sequence>
<accession>A0ABD5F0U1</accession>
<dbReference type="RefSeq" id="WP_093823665.1">
    <property type="nucleotide sequence ID" value="NZ_JAVRES010000052.1"/>
</dbReference>
<feature type="region of interest" description="Disordered" evidence="1">
    <location>
        <begin position="1"/>
        <end position="70"/>
    </location>
</feature>